<keyword evidence="1" id="KW-0813">Transport</keyword>
<feature type="chain" id="PRO_5002786917" evidence="2">
    <location>
        <begin position="25"/>
        <end position="929"/>
    </location>
</feature>
<evidence type="ECO:0000259" key="3">
    <source>
        <dbReference type="Pfam" id="PF07715"/>
    </source>
</evidence>
<dbReference type="SUPFAM" id="SSF56935">
    <property type="entry name" value="Porins"/>
    <property type="match status" value="1"/>
</dbReference>
<gene>
    <name evidence="4" type="ORF">BACINT_02749</name>
</gene>
<keyword evidence="2" id="KW-0732">Signal</keyword>
<dbReference type="NCBIfam" id="TIGR04057">
    <property type="entry name" value="SusC_RagA_signa"/>
    <property type="match status" value="1"/>
</dbReference>
<dbReference type="Gene3D" id="2.170.130.10">
    <property type="entry name" value="TonB-dependent receptor, plug domain"/>
    <property type="match status" value="1"/>
</dbReference>
<accession>B3CG45</accession>
<keyword evidence="1" id="KW-0998">Cell outer membrane</keyword>
<comment type="similarity">
    <text evidence="1">Belongs to the TonB-dependent receptor family.</text>
</comment>
<dbReference type="InterPro" id="IPR037066">
    <property type="entry name" value="Plug_dom_sf"/>
</dbReference>
<dbReference type="STRING" id="471870.BACINT_02749"/>
<comment type="subcellular location">
    <subcellularLocation>
        <location evidence="1">Cell outer membrane</location>
        <topology evidence="1">Multi-pass membrane protein</topology>
    </subcellularLocation>
</comment>
<dbReference type="eggNOG" id="COG4771">
    <property type="taxonomic scope" value="Bacteria"/>
</dbReference>
<keyword evidence="1" id="KW-0812">Transmembrane</keyword>
<organism evidence="4 5">
    <name type="scientific">Bacteroides intestinalis DSM 17393</name>
    <dbReference type="NCBI Taxonomy" id="471870"/>
    <lineage>
        <taxon>Bacteria</taxon>
        <taxon>Pseudomonadati</taxon>
        <taxon>Bacteroidota</taxon>
        <taxon>Bacteroidia</taxon>
        <taxon>Bacteroidales</taxon>
        <taxon>Bacteroidaceae</taxon>
        <taxon>Bacteroides</taxon>
    </lineage>
</organism>
<reference evidence="4 5" key="2">
    <citation type="submission" date="2008-04" db="EMBL/GenBank/DDBJ databases">
        <authorList>
            <person name="Fulton L."/>
            <person name="Clifton S."/>
            <person name="Fulton B."/>
            <person name="Xu J."/>
            <person name="Minx P."/>
            <person name="Pepin K.H."/>
            <person name="Johnson M."/>
            <person name="Thiruvilangam P."/>
            <person name="Bhonagiri V."/>
            <person name="Nash W.E."/>
            <person name="Mardis E.R."/>
            <person name="Wilson R.K."/>
        </authorList>
    </citation>
    <scope>NUCLEOTIDE SEQUENCE [LARGE SCALE GENOMIC DNA]</scope>
    <source>
        <strain evidence="4 5">DSM 17393</strain>
    </source>
</reference>
<dbReference type="AlphaFoldDB" id="B3CG45"/>
<reference evidence="4 5" key="1">
    <citation type="submission" date="2008-04" db="EMBL/GenBank/DDBJ databases">
        <title>Draft genome sequence of Bacteroides intestinalis (DSM 17393).</title>
        <authorList>
            <person name="Sudarsanam P."/>
            <person name="Ley R."/>
            <person name="Guruge J."/>
            <person name="Turnbaugh P.J."/>
            <person name="Mahowald M."/>
            <person name="Liep D."/>
            <person name="Gordon J."/>
        </authorList>
    </citation>
    <scope>NUCLEOTIDE SEQUENCE [LARGE SCALE GENOMIC DNA]</scope>
    <source>
        <strain evidence="4 5">DSM 17393</strain>
    </source>
</reference>
<dbReference type="NCBIfam" id="TIGR04056">
    <property type="entry name" value="OMP_RagA_SusC"/>
    <property type="match status" value="1"/>
</dbReference>
<feature type="signal peptide" evidence="2">
    <location>
        <begin position="1"/>
        <end position="24"/>
    </location>
</feature>
<name>B3CG45_9BACE</name>
<evidence type="ECO:0000313" key="4">
    <source>
        <dbReference type="EMBL" id="EDV03623.1"/>
    </source>
</evidence>
<evidence type="ECO:0000313" key="5">
    <source>
        <dbReference type="Proteomes" id="UP000004596"/>
    </source>
</evidence>
<protein>
    <submittedName>
        <fullName evidence="4">TonB-linked outer membrane protein, SusC/RagA family</fullName>
    </submittedName>
</protein>
<dbReference type="EMBL" id="ABJL02000008">
    <property type="protein sequence ID" value="EDV03623.1"/>
    <property type="molecule type" value="Genomic_DNA"/>
</dbReference>
<dbReference type="InterPro" id="IPR039426">
    <property type="entry name" value="TonB-dep_rcpt-like"/>
</dbReference>
<keyword evidence="1" id="KW-0472">Membrane</keyword>
<dbReference type="InterPro" id="IPR023996">
    <property type="entry name" value="TonB-dep_OMP_SusC/RagA"/>
</dbReference>
<dbReference type="PROSITE" id="PS52016">
    <property type="entry name" value="TONB_DEPENDENT_REC_3"/>
    <property type="match status" value="1"/>
</dbReference>
<comment type="caution">
    <text evidence="4">The sequence shown here is derived from an EMBL/GenBank/DDBJ whole genome shotgun (WGS) entry which is preliminary data.</text>
</comment>
<feature type="domain" description="TonB-dependent receptor plug" evidence="3">
    <location>
        <begin position="48"/>
        <end position="151"/>
    </location>
</feature>
<keyword evidence="1" id="KW-1134">Transmembrane beta strand</keyword>
<evidence type="ECO:0000256" key="1">
    <source>
        <dbReference type="PROSITE-ProRule" id="PRU01360"/>
    </source>
</evidence>
<sequence length="929" mass="103574">MKNIMNKKINIFLAGVLCSLGVMAQEDTLIVRQNDEVVEMGRTITMDAREMTGAVSVTTNLSHKNSIKPSNQLFGTLPGLQVLQKAGTVWENGATLYIRGNSSLNSNSPLVLVDGFERSIDELSSEEIESVSVLKDAVATSLYGIRGANGVILVKTKRGSVGAPKITFSYEFNMASPKRLPKFADGYTYAMALNEAMENDGLAPRYSGTELDAFKNQTYPGVYPNVDWLDESLRDMSYGDNVNFTAQGGSQFVRYYTMLNFLDNRGLLKPTSDNDGYSTQLKYSRLNVRTNLDITVSPTTTVQLNLLGNFTEHNRPGESTDKIFNALFQVPSGAFPVKTDRGIWGGTTNYSNNPVALISGRGYARSQTRAMYADVNMKQDLSAILPGWSAGFKVGIDNTASYWDNNTKEFGYESASVDFATGENIYTTLRNEGTLGFSKSVGSVATHFNLEFYTNYIKQWNKHSLNATLLYSMDKAKTKSQNSGRAFMDIVGSAHYAYNNRYLVDFSLSGSASSILDPDDRWGIFPAIGAGWILSEENFMKRDWLNLLKVRASYGISGRADYGVNLFQNIYGSGNSYYFQNATNVPSSSSGMKFTQLGIDGLTYEKSHKLNVGIDFRAWNKLTMTLDAFYDHRTDILVSSGGSVSQIFGMSVPQINNGVVDNKGIEASLAWDDNIGNFKYHLGGQFTFTRNKIKNQNEEYRPYDYLKRTGSSMNQIFGYEVIGIYKSQDEIDNRGVEQLLGDVRLGDLMFKDQNGDNKIDAYDQVPLGYNATCPEIYYSFDLGLEYKGFGVYALFQGVGNYSKVLNTASVYRPIVNNNTISTYYWENRWSESNPNGTLPRLTYSGSDNNYNTNSMWVSDASFLKLRTLELYYNFPTKLLKKTGFLAGVKVFARGHDLFCLDGIDLRDPESIGTEHPTMTQYAFGFNLSF</sequence>
<dbReference type="InterPro" id="IPR012910">
    <property type="entry name" value="Plug_dom"/>
</dbReference>
<dbReference type="InterPro" id="IPR023997">
    <property type="entry name" value="TonB-dep_OMP_SusC/RagA_CS"/>
</dbReference>
<dbReference type="Pfam" id="PF07715">
    <property type="entry name" value="Plug"/>
    <property type="match status" value="1"/>
</dbReference>
<dbReference type="Proteomes" id="UP000004596">
    <property type="component" value="Unassembled WGS sequence"/>
</dbReference>
<dbReference type="GO" id="GO:0009279">
    <property type="term" value="C:cell outer membrane"/>
    <property type="evidence" value="ECO:0007669"/>
    <property type="project" value="UniProtKB-SubCell"/>
</dbReference>
<proteinExistence type="inferred from homology"/>
<evidence type="ECO:0000256" key="2">
    <source>
        <dbReference type="SAM" id="SignalP"/>
    </source>
</evidence>